<evidence type="ECO:0000313" key="2">
    <source>
        <dbReference type="EMBL" id="KAG9327268.1"/>
    </source>
</evidence>
<feature type="region of interest" description="Disordered" evidence="1">
    <location>
        <begin position="1"/>
        <end position="62"/>
    </location>
</feature>
<sequence length="1041" mass="110182">MAMATTPLASPPTSSSSSHRKARTTLPFSPSPPSPPSSRHSCATTPPAPIPSAASAKTEESSRFKFSRLLHFHESHQHQHSPTPHRKDQNQTQQPPLPQQQPQQQQQQHPHHRHHSIFSAKHYSPAARFRRGGFLGFLQSHYPVFHRHHGQRSSATAETKELSLLRERRRPTAAVSPRSPVGSFMSSLYGGTGVNKSPYTTMHSTYNVTISDFRAHATIASTRSGGLPTKVTDLVFEGKGGQGYREIPLATTSASAPTTPYVTASGAPVEDPFNMTPNLTSTLAGGVPASALSHGGVSNGFMTSLRSLNTVSILAVPFSRTSASSTTASISTAPTSPTLGPSTNSSPSRQPQPRKLSLGQESMLGHGHGQERAPASSSKNAIKGWGAAAAMKLGLMNLKKKRPMPSHYLSLPIGGLASSSAGTNGMYMLHSEDLSVTEFAKLAGITIVPEEDDTVATYEESLMINEGSSGTTQNQMSEPLRKCAGGASVVGYEGGGVGGGGAGSRSGSAGNTLSSDRNLTLGSSASSNGSLRRTSKTNIWDPQFWTAPPARNEGSPSRSTASSLSLPLQSVSRSVDAVAFSSSEAITIPGRSGSTATAEADPGRGVSSSAPTHVFMDTYQFKPFQKTEDEPSVDHGACQPRRHSSSPLGSQPLHSPGSGSQVSHPMSLSSSDASLRRMDQKPKPSKEPIQLPRELGRRRSFSSLTAIAIELDSEHEMGYSGIKESSSHDQIPQLWTQRQSPSGSSNSVPHGLPILLEPSNPTLTPSSGPVHIPQPASHTVAMHALQSSRTRSANAAGHHHSGLRSGPPNSSRTRSPSPSPLSHQIEMSDSDGVDSPPEDDDEEPDSPSARPHCGVGSGLLTVSPLSTSPQPVSRNRARSFMHGAATGVSRAHGSELHSTAKQPPPPPPLQTASSKRLPVPSSVPRRVFTPGTKVGRFTLVQAHAHDDVASGDDHQPPLHRRASLGTSLELYGPVSSTRATNGSVSDADEGSTRARTATRTMSPNGALLSTGEENVVFFQRKRVRRRQHPQLQEQQRPPASY</sequence>
<feature type="compositionally biased region" description="Polar residues" evidence="1">
    <location>
        <begin position="339"/>
        <end position="351"/>
    </location>
</feature>
<accession>A0A9P8D2J2</accession>
<feature type="region of interest" description="Disordered" evidence="1">
    <location>
        <begin position="973"/>
        <end position="1012"/>
    </location>
</feature>
<evidence type="ECO:0000256" key="1">
    <source>
        <dbReference type="SAM" id="MobiDB-lite"/>
    </source>
</evidence>
<proteinExistence type="predicted"/>
<feature type="compositionally biased region" description="Polar residues" evidence="1">
    <location>
        <begin position="1029"/>
        <end position="1041"/>
    </location>
</feature>
<feature type="compositionally biased region" description="Low complexity" evidence="1">
    <location>
        <begin position="1"/>
        <end position="17"/>
    </location>
</feature>
<feature type="compositionally biased region" description="Low complexity" evidence="1">
    <location>
        <begin position="90"/>
        <end position="108"/>
    </location>
</feature>
<feature type="compositionally biased region" description="Polar residues" evidence="1">
    <location>
        <begin position="974"/>
        <end position="984"/>
    </location>
</feature>
<feature type="region of interest" description="Disordered" evidence="1">
    <location>
        <begin position="500"/>
        <end position="568"/>
    </location>
</feature>
<feature type="compositionally biased region" description="Low complexity" evidence="1">
    <location>
        <begin position="804"/>
        <end position="822"/>
    </location>
</feature>
<feature type="compositionally biased region" description="Polar residues" evidence="1">
    <location>
        <begin position="863"/>
        <end position="873"/>
    </location>
</feature>
<dbReference type="EMBL" id="JAIFTL010000007">
    <property type="protein sequence ID" value="KAG9327268.1"/>
    <property type="molecule type" value="Genomic_DNA"/>
</dbReference>
<feature type="region of interest" description="Disordered" evidence="1">
    <location>
        <begin position="627"/>
        <end position="697"/>
    </location>
</feature>
<feature type="region of interest" description="Disordered" evidence="1">
    <location>
        <begin position="168"/>
        <end position="187"/>
    </location>
</feature>
<protein>
    <submittedName>
        <fullName evidence="2">Uncharacterized protein</fullName>
    </submittedName>
</protein>
<feature type="region of interest" description="Disordered" evidence="1">
    <location>
        <begin position="74"/>
        <end position="116"/>
    </location>
</feature>
<comment type="caution">
    <text evidence="2">The sequence shown here is derived from an EMBL/GenBank/DDBJ whole genome shotgun (WGS) entry which is preliminary data.</text>
</comment>
<gene>
    <name evidence="2" type="ORF">KVV02_002721</name>
</gene>
<reference evidence="2" key="1">
    <citation type="submission" date="2021-07" db="EMBL/GenBank/DDBJ databases">
        <title>Draft genome of Mortierella alpina, strain LL118, isolated from an aspen leaf litter sample.</title>
        <authorList>
            <person name="Yang S."/>
            <person name="Vinatzer B.A."/>
        </authorList>
    </citation>
    <scope>NUCLEOTIDE SEQUENCE</scope>
    <source>
        <strain evidence="2">LL118</strain>
    </source>
</reference>
<feature type="compositionally biased region" description="Polar residues" evidence="1">
    <location>
        <begin position="728"/>
        <end position="748"/>
    </location>
</feature>
<feature type="region of interest" description="Disordered" evidence="1">
    <location>
        <begin position="587"/>
        <end position="612"/>
    </location>
</feature>
<dbReference type="Proteomes" id="UP000717515">
    <property type="component" value="Unassembled WGS sequence"/>
</dbReference>
<feature type="compositionally biased region" description="Basic and acidic residues" evidence="1">
    <location>
        <begin position="674"/>
        <end position="686"/>
    </location>
</feature>
<organism evidence="2 3">
    <name type="scientific">Mortierella alpina</name>
    <name type="common">Oleaginous fungus</name>
    <name type="synonym">Mortierella renispora</name>
    <dbReference type="NCBI Taxonomy" id="64518"/>
    <lineage>
        <taxon>Eukaryota</taxon>
        <taxon>Fungi</taxon>
        <taxon>Fungi incertae sedis</taxon>
        <taxon>Mucoromycota</taxon>
        <taxon>Mortierellomycotina</taxon>
        <taxon>Mortierellomycetes</taxon>
        <taxon>Mortierellales</taxon>
        <taxon>Mortierellaceae</taxon>
        <taxon>Mortierella</taxon>
    </lineage>
</organism>
<feature type="compositionally biased region" description="Acidic residues" evidence="1">
    <location>
        <begin position="828"/>
        <end position="845"/>
    </location>
</feature>
<feature type="compositionally biased region" description="Low complexity" evidence="1">
    <location>
        <begin position="555"/>
        <end position="568"/>
    </location>
</feature>
<dbReference type="AlphaFoldDB" id="A0A9P8D2J2"/>
<feature type="region of interest" description="Disordered" evidence="1">
    <location>
        <begin position="720"/>
        <end position="928"/>
    </location>
</feature>
<feature type="compositionally biased region" description="Polar residues" evidence="1">
    <location>
        <begin position="511"/>
        <end position="540"/>
    </location>
</feature>
<feature type="region of interest" description="Disordered" evidence="1">
    <location>
        <begin position="324"/>
        <end position="378"/>
    </location>
</feature>
<feature type="region of interest" description="Disordered" evidence="1">
    <location>
        <begin position="1022"/>
        <end position="1041"/>
    </location>
</feature>
<feature type="compositionally biased region" description="Low complexity" evidence="1">
    <location>
        <begin position="324"/>
        <end position="338"/>
    </location>
</feature>
<name>A0A9P8D2J2_MORAP</name>
<evidence type="ECO:0000313" key="3">
    <source>
        <dbReference type="Proteomes" id="UP000717515"/>
    </source>
</evidence>
<feature type="compositionally biased region" description="Polar residues" evidence="1">
    <location>
        <begin position="645"/>
        <end position="673"/>
    </location>
</feature>